<keyword evidence="6" id="KW-0812">Transmembrane</keyword>
<comment type="similarity">
    <text evidence="2">Belongs to the plant self-incompatibility (S1) protein family.</text>
</comment>
<comment type="subcellular location">
    <subcellularLocation>
        <location evidence="1">Secreted</location>
    </subcellularLocation>
</comment>
<proteinExistence type="inferred from homology"/>
<evidence type="ECO:0000256" key="4">
    <source>
        <dbReference type="ARBA" id="ARBA00022525"/>
    </source>
</evidence>
<evidence type="ECO:0000256" key="2">
    <source>
        <dbReference type="ARBA" id="ARBA00005581"/>
    </source>
</evidence>
<evidence type="ECO:0008006" key="9">
    <source>
        <dbReference type="Google" id="ProtNLM"/>
    </source>
</evidence>
<reference evidence="7 8" key="1">
    <citation type="submission" date="2019-07" db="EMBL/GenBank/DDBJ databases">
        <title>WGS assembly of Gossypium tomentosum.</title>
        <authorList>
            <person name="Chen Z.J."/>
            <person name="Sreedasyam A."/>
            <person name="Ando A."/>
            <person name="Song Q."/>
            <person name="De L."/>
            <person name="Hulse-Kemp A."/>
            <person name="Ding M."/>
            <person name="Ye W."/>
            <person name="Kirkbride R."/>
            <person name="Jenkins J."/>
            <person name="Plott C."/>
            <person name="Lovell J."/>
            <person name="Lin Y.-M."/>
            <person name="Vaughn R."/>
            <person name="Liu B."/>
            <person name="Li W."/>
            <person name="Simpson S."/>
            <person name="Scheffler B."/>
            <person name="Saski C."/>
            <person name="Grover C."/>
            <person name="Hu G."/>
            <person name="Conover J."/>
            <person name="Carlson J."/>
            <person name="Shu S."/>
            <person name="Boston L."/>
            <person name="Williams M."/>
            <person name="Peterson D."/>
            <person name="Mcgee K."/>
            <person name="Jones D."/>
            <person name="Wendel J."/>
            <person name="Stelly D."/>
            <person name="Grimwood J."/>
            <person name="Schmutz J."/>
        </authorList>
    </citation>
    <scope>NUCLEOTIDE SEQUENCE [LARGE SCALE GENOMIC DNA]</scope>
    <source>
        <strain evidence="7">7179.01</strain>
    </source>
</reference>
<keyword evidence="5" id="KW-0732">Signal</keyword>
<organism evidence="7 8">
    <name type="scientific">Gossypium tomentosum</name>
    <name type="common">Hawaiian cotton</name>
    <name type="synonym">Gossypium sandvicense</name>
    <dbReference type="NCBI Taxonomy" id="34277"/>
    <lineage>
        <taxon>Eukaryota</taxon>
        <taxon>Viridiplantae</taxon>
        <taxon>Streptophyta</taxon>
        <taxon>Embryophyta</taxon>
        <taxon>Tracheophyta</taxon>
        <taxon>Spermatophyta</taxon>
        <taxon>Magnoliopsida</taxon>
        <taxon>eudicotyledons</taxon>
        <taxon>Gunneridae</taxon>
        <taxon>Pentapetalae</taxon>
        <taxon>rosids</taxon>
        <taxon>malvids</taxon>
        <taxon>Malvales</taxon>
        <taxon>Malvaceae</taxon>
        <taxon>Malvoideae</taxon>
        <taxon>Gossypium</taxon>
    </lineage>
</organism>
<dbReference type="Proteomes" id="UP000322667">
    <property type="component" value="Chromosome A10"/>
</dbReference>
<dbReference type="PANTHER" id="PTHR35630:SF1">
    <property type="entry name" value="LEGUMINOSIN GROUP486 SECRETED PEPTIDE"/>
    <property type="match status" value="1"/>
</dbReference>
<dbReference type="InterPro" id="IPR010264">
    <property type="entry name" value="Self-incomp_S1"/>
</dbReference>
<evidence type="ECO:0000256" key="1">
    <source>
        <dbReference type="ARBA" id="ARBA00004613"/>
    </source>
</evidence>
<evidence type="ECO:0000256" key="5">
    <source>
        <dbReference type="ARBA" id="ARBA00022729"/>
    </source>
</evidence>
<keyword evidence="6" id="KW-1133">Transmembrane helix</keyword>
<dbReference type="GO" id="GO:0060320">
    <property type="term" value="P:rejection of self pollen"/>
    <property type="evidence" value="ECO:0007669"/>
    <property type="project" value="UniProtKB-KW"/>
</dbReference>
<name>A0A5D2NT23_GOSTO</name>
<evidence type="ECO:0000313" key="7">
    <source>
        <dbReference type="EMBL" id="TYI06204.1"/>
    </source>
</evidence>
<dbReference type="AlphaFoldDB" id="A0A5D2NT23"/>
<gene>
    <name evidence="7" type="ORF">ES332_A10G141600v1</name>
</gene>
<accession>A0A5D2NT23</accession>
<feature type="transmembrane region" description="Helical" evidence="6">
    <location>
        <begin position="57"/>
        <end position="77"/>
    </location>
</feature>
<evidence type="ECO:0000256" key="6">
    <source>
        <dbReference type="SAM" id="Phobius"/>
    </source>
</evidence>
<protein>
    <recommendedName>
        <fullName evidence="9">S-protein homolog</fullName>
    </recommendedName>
</protein>
<evidence type="ECO:0000256" key="3">
    <source>
        <dbReference type="ARBA" id="ARBA00022471"/>
    </source>
</evidence>
<feature type="transmembrane region" description="Helical" evidence="6">
    <location>
        <begin position="6"/>
        <end position="36"/>
    </location>
</feature>
<dbReference type="PANTHER" id="PTHR35630">
    <property type="entry name" value="LEGUMINOSIN GROUP486 SECRETED PEPTIDE"/>
    <property type="match status" value="1"/>
</dbReference>
<keyword evidence="3" id="KW-0713">Self-incompatibility</keyword>
<dbReference type="EMBL" id="CM017619">
    <property type="protein sequence ID" value="TYI06204.1"/>
    <property type="molecule type" value="Genomic_DNA"/>
</dbReference>
<sequence>MWSLNLVYIYIYNILIYIRILQAFPFSILVPVFLVIEEREKKKVIDNKNSTDMDGRSSYVLFLVSVFIFSVAGRLALGKRIATIHVTNSMPRELQPIQLGCNSRYKDHGMHQLRVGDDYEFGVEENALHFCEAISGRQIASWHAYQPRRDWNHKAVFWRVKENGFFLSWDNSSWVRKSVWQTE</sequence>
<keyword evidence="8" id="KW-1185">Reference proteome</keyword>
<keyword evidence="6" id="KW-0472">Membrane</keyword>
<evidence type="ECO:0000313" key="8">
    <source>
        <dbReference type="Proteomes" id="UP000322667"/>
    </source>
</evidence>
<keyword evidence="4" id="KW-0964">Secreted</keyword>
<dbReference type="Pfam" id="PF05938">
    <property type="entry name" value="Self-incomp_S1"/>
    <property type="match status" value="1"/>
</dbReference>
<dbReference type="GO" id="GO:0005576">
    <property type="term" value="C:extracellular region"/>
    <property type="evidence" value="ECO:0007669"/>
    <property type="project" value="UniProtKB-SubCell"/>
</dbReference>